<dbReference type="Pfam" id="PF01329">
    <property type="entry name" value="Pterin_4a"/>
    <property type="match status" value="1"/>
</dbReference>
<dbReference type="SUPFAM" id="SSF55248">
    <property type="entry name" value="PCD-like"/>
    <property type="match status" value="1"/>
</dbReference>
<protein>
    <recommendedName>
        <fullName evidence="3">4a-hydroxytetrahydrobiopterin dehydratase</fullName>
        <ecNumber evidence="3">4.2.1.96</ecNumber>
    </recommendedName>
    <alternativeName>
        <fullName evidence="5">4-alpha-hydroxy-tetrahydropterin dehydratase</fullName>
    </alternativeName>
</protein>
<evidence type="ECO:0000256" key="2">
    <source>
        <dbReference type="ARBA" id="ARBA00006472"/>
    </source>
</evidence>
<dbReference type="AlphaFoldDB" id="A0A152A5A8"/>
<dbReference type="InterPro" id="IPR036428">
    <property type="entry name" value="PCD_sf"/>
</dbReference>
<comment type="caution">
    <text evidence="6">The sequence shown here is derived from an EMBL/GenBank/DDBJ whole genome shotgun (WGS) entry which is preliminary data.</text>
</comment>
<dbReference type="PANTHER" id="PTHR12599">
    <property type="entry name" value="PTERIN-4-ALPHA-CARBINOLAMINE DEHYDRATASE"/>
    <property type="match status" value="1"/>
</dbReference>
<dbReference type="PANTHER" id="PTHR12599:SF0">
    <property type="entry name" value="PTERIN-4-ALPHA-CARBINOLAMINE DEHYDRATASE"/>
    <property type="match status" value="1"/>
</dbReference>
<sequence length="140" mass="16535">MYKISKILFIHSKSWHLFCNSTKVCPPCEGNGVIALKAEDKLKLLSELHEDWKLIEEDKINKLYRKWRSPFPKSVEYVNILNTLAEEEGHHPDISISNYWNFEVTLYTHSLNDLTEYDYKMASKIDNLKFENTLPRVSKK</sequence>
<accession>A0A152A5A8</accession>
<dbReference type="Gene3D" id="3.30.1360.20">
    <property type="entry name" value="Transcriptional coactivator/pterin dehydratase"/>
    <property type="match status" value="1"/>
</dbReference>
<comment type="catalytic activity">
    <reaction evidence="1">
        <text>(4aS,6R)-4a-hydroxy-L-erythro-5,6,7,8-tetrahydrobiopterin = (6R)-L-erythro-6,7-dihydrobiopterin + H2O</text>
        <dbReference type="Rhea" id="RHEA:11920"/>
        <dbReference type="ChEBI" id="CHEBI:15377"/>
        <dbReference type="ChEBI" id="CHEBI:15642"/>
        <dbReference type="ChEBI" id="CHEBI:43120"/>
        <dbReference type="EC" id="4.2.1.96"/>
    </reaction>
</comment>
<dbReference type="EMBL" id="LODT01000009">
    <property type="protein sequence ID" value="KYR01416.1"/>
    <property type="molecule type" value="Genomic_DNA"/>
</dbReference>
<evidence type="ECO:0000256" key="1">
    <source>
        <dbReference type="ARBA" id="ARBA00001554"/>
    </source>
</evidence>
<gene>
    <name evidence="6" type="ORF">DLAC_02007</name>
</gene>
<name>A0A152A5A8_TIELA</name>
<reference evidence="6 7" key="1">
    <citation type="submission" date="2015-12" db="EMBL/GenBank/DDBJ databases">
        <title>Dictyostelia acquired genes for synthesis and detection of signals that induce cell-type specialization by lateral gene transfer from prokaryotes.</title>
        <authorList>
            <person name="Gloeckner G."/>
            <person name="Schaap P."/>
        </authorList>
    </citation>
    <scope>NUCLEOTIDE SEQUENCE [LARGE SCALE GENOMIC DNA]</scope>
    <source>
        <strain evidence="6 7">TK</strain>
    </source>
</reference>
<dbReference type="Proteomes" id="UP000076078">
    <property type="component" value="Unassembled WGS sequence"/>
</dbReference>
<evidence type="ECO:0000256" key="4">
    <source>
        <dbReference type="ARBA" id="ARBA00023239"/>
    </source>
</evidence>
<evidence type="ECO:0000256" key="5">
    <source>
        <dbReference type="ARBA" id="ARBA00030497"/>
    </source>
</evidence>
<dbReference type="InParanoid" id="A0A152A5A8"/>
<comment type="similarity">
    <text evidence="2">Belongs to the pterin-4-alpha-carbinolamine dehydratase family.</text>
</comment>
<keyword evidence="7" id="KW-1185">Reference proteome</keyword>
<dbReference type="GO" id="GO:0008124">
    <property type="term" value="F:4-alpha-hydroxytetrahydrobiopterin dehydratase activity"/>
    <property type="evidence" value="ECO:0007669"/>
    <property type="project" value="UniProtKB-EC"/>
</dbReference>
<organism evidence="6 7">
    <name type="scientific">Tieghemostelium lacteum</name>
    <name type="common">Slime mold</name>
    <name type="synonym">Dictyostelium lacteum</name>
    <dbReference type="NCBI Taxonomy" id="361077"/>
    <lineage>
        <taxon>Eukaryota</taxon>
        <taxon>Amoebozoa</taxon>
        <taxon>Evosea</taxon>
        <taxon>Eumycetozoa</taxon>
        <taxon>Dictyostelia</taxon>
        <taxon>Dictyosteliales</taxon>
        <taxon>Raperosteliaceae</taxon>
        <taxon>Tieghemostelium</taxon>
    </lineage>
</organism>
<evidence type="ECO:0000313" key="7">
    <source>
        <dbReference type="Proteomes" id="UP000076078"/>
    </source>
</evidence>
<dbReference type="STRING" id="361077.A0A152A5A8"/>
<evidence type="ECO:0000256" key="3">
    <source>
        <dbReference type="ARBA" id="ARBA00013252"/>
    </source>
</evidence>
<dbReference type="GO" id="GO:0006729">
    <property type="term" value="P:tetrahydrobiopterin biosynthetic process"/>
    <property type="evidence" value="ECO:0007669"/>
    <property type="project" value="InterPro"/>
</dbReference>
<dbReference type="OrthoDB" id="277398at2759"/>
<dbReference type="EC" id="4.2.1.96" evidence="3"/>
<dbReference type="InterPro" id="IPR001533">
    <property type="entry name" value="Pterin_deHydtase"/>
</dbReference>
<evidence type="ECO:0000313" key="6">
    <source>
        <dbReference type="EMBL" id="KYR01416.1"/>
    </source>
</evidence>
<proteinExistence type="inferred from homology"/>
<keyword evidence="4" id="KW-0456">Lyase</keyword>